<dbReference type="SUPFAM" id="SSF53335">
    <property type="entry name" value="S-adenosyl-L-methionine-dependent methyltransferases"/>
    <property type="match status" value="1"/>
</dbReference>
<name>A0ABV7FA65_9GAMM</name>
<organism evidence="3 4">
    <name type="scientific">Cellvibrio fontiphilus</name>
    <dbReference type="NCBI Taxonomy" id="1815559"/>
    <lineage>
        <taxon>Bacteria</taxon>
        <taxon>Pseudomonadati</taxon>
        <taxon>Pseudomonadota</taxon>
        <taxon>Gammaproteobacteria</taxon>
        <taxon>Cellvibrionales</taxon>
        <taxon>Cellvibrionaceae</taxon>
        <taxon>Cellvibrio</taxon>
    </lineage>
</organism>
<proteinExistence type="predicted"/>
<reference evidence="4" key="1">
    <citation type="journal article" date="2019" name="Int. J. Syst. Evol. Microbiol.">
        <title>The Global Catalogue of Microorganisms (GCM) 10K type strain sequencing project: providing services to taxonomists for standard genome sequencing and annotation.</title>
        <authorList>
            <consortium name="The Broad Institute Genomics Platform"/>
            <consortium name="The Broad Institute Genome Sequencing Center for Infectious Disease"/>
            <person name="Wu L."/>
            <person name="Ma J."/>
        </authorList>
    </citation>
    <scope>NUCLEOTIDE SEQUENCE [LARGE SCALE GENOMIC DNA]</scope>
    <source>
        <strain evidence="4">KCTC 52237</strain>
    </source>
</reference>
<dbReference type="EMBL" id="JBHRTF010000002">
    <property type="protein sequence ID" value="MFC3114450.1"/>
    <property type="molecule type" value="Genomic_DNA"/>
</dbReference>
<dbReference type="GO" id="GO:0032259">
    <property type="term" value="P:methylation"/>
    <property type="evidence" value="ECO:0007669"/>
    <property type="project" value="UniProtKB-KW"/>
</dbReference>
<dbReference type="Pfam" id="PF13578">
    <property type="entry name" value="Methyltransf_24"/>
    <property type="match status" value="1"/>
</dbReference>
<dbReference type="PANTHER" id="PTHR40048">
    <property type="entry name" value="RHAMNOSYL O-METHYLTRANSFERASE"/>
    <property type="match status" value="1"/>
</dbReference>
<dbReference type="Gene3D" id="3.40.50.150">
    <property type="entry name" value="Vaccinia Virus protein VP39"/>
    <property type="match status" value="1"/>
</dbReference>
<dbReference type="Proteomes" id="UP001595555">
    <property type="component" value="Unassembled WGS sequence"/>
</dbReference>
<dbReference type="GO" id="GO:0008168">
    <property type="term" value="F:methyltransferase activity"/>
    <property type="evidence" value="ECO:0007669"/>
    <property type="project" value="UniProtKB-KW"/>
</dbReference>
<evidence type="ECO:0000313" key="4">
    <source>
        <dbReference type="Proteomes" id="UP001595555"/>
    </source>
</evidence>
<keyword evidence="2 3" id="KW-0808">Transferase</keyword>
<keyword evidence="1 3" id="KW-0489">Methyltransferase</keyword>
<sequence length="207" mass="22654">MLPMQSLGVDIETVKGFLDAQEGAALFDAALTSAALGPCLEIGSYCGKSTVYLGRACEQKNTLLFAVDHHRGSEEHQLGEEYHDPQLFDAQQGRMDSFREFRTTLARAQLENTVVPIVAPSALAARYWNTPLGMVFIDGGHSMEAALTDYRCWAPHVVRGGLLAIHDVFPNPADGGRPPFEIWQLAQASGLFEAMPLVKTLGILRRL</sequence>
<keyword evidence="4" id="KW-1185">Reference proteome</keyword>
<evidence type="ECO:0000256" key="2">
    <source>
        <dbReference type="ARBA" id="ARBA00022679"/>
    </source>
</evidence>
<evidence type="ECO:0000313" key="3">
    <source>
        <dbReference type="EMBL" id="MFC3114450.1"/>
    </source>
</evidence>
<protein>
    <submittedName>
        <fullName evidence="3">Class I SAM-dependent methyltransferase</fullName>
        <ecNumber evidence="3">2.1.1.-</ecNumber>
    </submittedName>
</protein>
<dbReference type="EC" id="2.1.1.-" evidence="3"/>
<dbReference type="InterPro" id="IPR029063">
    <property type="entry name" value="SAM-dependent_MTases_sf"/>
</dbReference>
<accession>A0ABV7FA65</accession>
<evidence type="ECO:0000256" key="1">
    <source>
        <dbReference type="ARBA" id="ARBA00022603"/>
    </source>
</evidence>
<dbReference type="PANTHER" id="PTHR40048:SF1">
    <property type="entry name" value="RHAMNOSYL O-METHYLTRANSFERASE"/>
    <property type="match status" value="1"/>
</dbReference>
<gene>
    <name evidence="3" type="ORF">ACFODX_02705</name>
</gene>
<comment type="caution">
    <text evidence="3">The sequence shown here is derived from an EMBL/GenBank/DDBJ whole genome shotgun (WGS) entry which is preliminary data.</text>
</comment>
<dbReference type="RefSeq" id="WP_378115802.1">
    <property type="nucleotide sequence ID" value="NZ_JBHRTF010000002.1"/>
</dbReference>